<dbReference type="GeneID" id="18933979"/>
<feature type="compositionally biased region" description="Polar residues" evidence="3">
    <location>
        <begin position="342"/>
        <end position="353"/>
    </location>
</feature>
<evidence type="ECO:0000256" key="3">
    <source>
        <dbReference type="SAM" id="MobiDB-lite"/>
    </source>
</evidence>
<sequence>MAFWRFGFHSQSAIDTILSSSAANNNGHPIGGCSTPSSSNPSILLDKLLDEDDLLQEIKAQHHKLIEFLATKEVVVRMLGYISGLIFDDEDADRLEEETRSAISNLSFQPSSPSDSSYMSGAIFHSFRNRAVGDKFSALLLDALDSEGRTPEDRAKNERRKVRFPYICSEIIASDIWNVTSQIFADAPHYAILTGFWDAVLNQPPSVTAHKSIQIGHWARTNIVLFNSKPNEMIRFVLSYPGLILKLLSHFNSSPVVDVLLKIIQCEAVHEGIIDWLIDSTDFVELIINFLHPSRPVELHIAVADFLKNVIGFCTTKATPPQTPADQSSKPSPSAHSPILPHQSSQSNSPIDSFNALHSPSAHTLSGSGVSEDGKSITTRLMRELASSSVVSKLLSFGLDAEMPEDESLITKESITSSLVNSLSILIDLIRRNNSDFSEAQILIHLRKNDTGTSPSDEANSSPPSPIRNPDTETPPSPAPAIVALMDLLDRISDRLPDLQRLIRTPTSSVRPIRTTVGTIVPLTLERFRIIELYAELLHCSNMNMVNRPKSSGPVYDQNGHLISGIDDLIAVVCPAPSTPSETPLEKSAGPSLELTGAEKKNETESTVESAVDGGQGTDSNTTPAKNSEKEASTDVTNSASSPGSSTHPSSDDETPSGMRLKRRFIQHKVLDTCLDLFFDFPWNNFLHNVVYDIIQQILNGHFFGPGGEASLELAKSLFDSSRIIERILEGIEINHTYGLMSNNVRLGNMAHLILIADEISKALESQPETFADISRRIESNSKWQHFVDTAVKEARFNSHTPLGGSVPQPGLSQPTASSDKSLVIDGETFPTNSGSEGQRDPKAGWSIKSPTLANSTTLQDQDETKGDEYTRYFMEHIRANVADQFSSSSDDDDEKGSESEEPSHRDQLDDDPWSTGRPSNTRTSSSGSGGSVISNPTPFGFDDRFDAPSRSFPTRFGAGTEETTLDLSATRQPFIRRQSTTHLHLLPPLSPHRSPSECLYRMMQKRLQLGPPPSVGTHPLTTCRRQGLATRRVKETAGGLVTTMMTGESSRVQPLRRG</sequence>
<dbReference type="PANTHER" id="PTHR12634">
    <property type="entry name" value="SIT4 YEAST -ASSOCIATING PROTEIN-RELATED"/>
    <property type="match status" value="1"/>
</dbReference>
<feature type="compositionally biased region" description="Polar residues" evidence="3">
    <location>
        <begin position="811"/>
        <end position="821"/>
    </location>
</feature>
<protein>
    <recommendedName>
        <fullName evidence="6">SAPS-domain-containing protein</fullName>
    </recommendedName>
</protein>
<dbReference type="KEGG" id="mlr:MELLADRAFT_85847"/>
<organism evidence="5">
    <name type="scientific">Melampsora larici-populina (strain 98AG31 / pathotype 3-4-7)</name>
    <name type="common">Poplar leaf rust fungus</name>
    <dbReference type="NCBI Taxonomy" id="747676"/>
    <lineage>
        <taxon>Eukaryota</taxon>
        <taxon>Fungi</taxon>
        <taxon>Dikarya</taxon>
        <taxon>Basidiomycota</taxon>
        <taxon>Pucciniomycotina</taxon>
        <taxon>Pucciniomycetes</taxon>
        <taxon>Pucciniales</taxon>
        <taxon>Melampsoraceae</taxon>
        <taxon>Melampsora</taxon>
    </lineage>
</organism>
<keyword evidence="2" id="KW-0131">Cell cycle</keyword>
<feature type="compositionally biased region" description="Polar residues" evidence="3">
    <location>
        <begin position="451"/>
        <end position="462"/>
    </location>
</feature>
<keyword evidence="5" id="KW-1185">Reference proteome</keyword>
<evidence type="ECO:0000313" key="5">
    <source>
        <dbReference type="Proteomes" id="UP000001072"/>
    </source>
</evidence>
<dbReference type="STRING" id="747676.F4RK05"/>
<name>F4RK05_MELLP</name>
<reference evidence="5" key="1">
    <citation type="journal article" date="2011" name="Proc. Natl. Acad. Sci. U.S.A.">
        <title>Obligate biotrophy features unraveled by the genomic analysis of rust fungi.</title>
        <authorList>
            <person name="Duplessis S."/>
            <person name="Cuomo C.A."/>
            <person name="Lin Y.-C."/>
            <person name="Aerts A."/>
            <person name="Tisserant E."/>
            <person name="Veneault-Fourrey C."/>
            <person name="Joly D.L."/>
            <person name="Hacquard S."/>
            <person name="Amselem J."/>
            <person name="Cantarel B.L."/>
            <person name="Chiu R."/>
            <person name="Coutinho P.M."/>
            <person name="Feau N."/>
            <person name="Field M."/>
            <person name="Frey P."/>
            <person name="Gelhaye E."/>
            <person name="Goldberg J."/>
            <person name="Grabherr M.G."/>
            <person name="Kodira C.D."/>
            <person name="Kohler A."/>
            <person name="Kuees U."/>
            <person name="Lindquist E.A."/>
            <person name="Lucas S.M."/>
            <person name="Mago R."/>
            <person name="Mauceli E."/>
            <person name="Morin E."/>
            <person name="Murat C."/>
            <person name="Pangilinan J.L."/>
            <person name="Park R."/>
            <person name="Pearson M."/>
            <person name="Quesneville H."/>
            <person name="Rouhier N."/>
            <person name="Sakthikumar S."/>
            <person name="Salamov A.A."/>
            <person name="Schmutz J."/>
            <person name="Selles B."/>
            <person name="Shapiro H."/>
            <person name="Tanguay P."/>
            <person name="Tuskan G.A."/>
            <person name="Henrissat B."/>
            <person name="Van de Peer Y."/>
            <person name="Rouze P."/>
            <person name="Ellis J.G."/>
            <person name="Dodds P.N."/>
            <person name="Schein J.E."/>
            <person name="Zhong S."/>
            <person name="Hamelin R.C."/>
            <person name="Grigoriev I.V."/>
            <person name="Szabo L.J."/>
            <person name="Martin F."/>
        </authorList>
    </citation>
    <scope>NUCLEOTIDE SEQUENCE [LARGE SCALE GENOMIC DNA]</scope>
    <source>
        <strain evidence="5">98AG31 / pathotype 3-4-7</strain>
    </source>
</reference>
<dbReference type="InterPro" id="IPR007587">
    <property type="entry name" value="SAPS"/>
</dbReference>
<dbReference type="OrthoDB" id="10259133at2759"/>
<dbReference type="PANTHER" id="PTHR12634:SF8">
    <property type="entry name" value="FIERY MOUNTAIN, ISOFORM D"/>
    <property type="match status" value="1"/>
</dbReference>
<feature type="compositionally biased region" description="Low complexity" evidence="3">
    <location>
        <begin position="915"/>
        <end position="927"/>
    </location>
</feature>
<dbReference type="GO" id="GO:0005829">
    <property type="term" value="C:cytosol"/>
    <property type="evidence" value="ECO:0007669"/>
    <property type="project" value="TreeGrafter"/>
</dbReference>
<dbReference type="eggNOG" id="KOG2073">
    <property type="taxonomic scope" value="Eukaryota"/>
</dbReference>
<evidence type="ECO:0000256" key="1">
    <source>
        <dbReference type="ARBA" id="ARBA00006180"/>
    </source>
</evidence>
<feature type="compositionally biased region" description="Polar residues" evidence="3">
    <location>
        <begin position="318"/>
        <end position="335"/>
    </location>
</feature>
<comment type="similarity">
    <text evidence="1">Belongs to the SAPS family.</text>
</comment>
<dbReference type="InParanoid" id="F4RK05"/>
<dbReference type="HOGENOM" id="CLU_276717_0_0_1"/>
<feature type="region of interest" description="Disordered" evidence="3">
    <location>
        <begin position="575"/>
        <end position="657"/>
    </location>
</feature>
<dbReference type="EMBL" id="GL883104">
    <property type="protein sequence ID" value="EGG07406.1"/>
    <property type="molecule type" value="Genomic_DNA"/>
</dbReference>
<feature type="compositionally biased region" description="Polar residues" evidence="3">
    <location>
        <begin position="849"/>
        <end position="860"/>
    </location>
</feature>
<dbReference type="VEuPathDB" id="FungiDB:MELLADRAFT_85847"/>
<evidence type="ECO:0000256" key="2">
    <source>
        <dbReference type="ARBA" id="ARBA00023306"/>
    </source>
</evidence>
<dbReference type="GO" id="GO:0019888">
    <property type="term" value="F:protein phosphatase regulator activity"/>
    <property type="evidence" value="ECO:0007669"/>
    <property type="project" value="TreeGrafter"/>
</dbReference>
<accession>F4RK05</accession>
<feature type="region of interest" description="Disordered" evidence="3">
    <location>
        <begin position="318"/>
        <end position="353"/>
    </location>
</feature>
<feature type="region of interest" description="Disordered" evidence="3">
    <location>
        <begin position="882"/>
        <end position="958"/>
    </location>
</feature>
<feature type="region of interest" description="Disordered" evidence="3">
    <location>
        <begin position="448"/>
        <end position="479"/>
    </location>
</feature>
<dbReference type="RefSeq" id="XP_007409313.1">
    <property type="nucleotide sequence ID" value="XM_007409251.1"/>
</dbReference>
<dbReference type="AlphaFoldDB" id="F4RK05"/>
<proteinExistence type="inferred from homology"/>
<feature type="compositionally biased region" description="Low complexity" evidence="3">
    <location>
        <begin position="639"/>
        <end position="649"/>
    </location>
</feature>
<dbReference type="Pfam" id="PF04499">
    <property type="entry name" value="SAPS"/>
    <property type="match status" value="1"/>
</dbReference>
<evidence type="ECO:0008006" key="6">
    <source>
        <dbReference type="Google" id="ProtNLM"/>
    </source>
</evidence>
<feature type="region of interest" description="Disordered" evidence="3">
    <location>
        <begin position="799"/>
        <end position="865"/>
    </location>
</feature>
<dbReference type="GO" id="GO:0005634">
    <property type="term" value="C:nucleus"/>
    <property type="evidence" value="ECO:0007669"/>
    <property type="project" value="TreeGrafter"/>
</dbReference>
<dbReference type="FunCoup" id="F4RK05">
    <property type="interactions" value="491"/>
</dbReference>
<dbReference type="Proteomes" id="UP000001072">
    <property type="component" value="Unassembled WGS sequence"/>
</dbReference>
<gene>
    <name evidence="4" type="ORF">MELLADRAFT_85847</name>
</gene>
<dbReference type="GO" id="GO:0019903">
    <property type="term" value="F:protein phosphatase binding"/>
    <property type="evidence" value="ECO:0007669"/>
    <property type="project" value="InterPro"/>
</dbReference>
<feature type="compositionally biased region" description="Pro residues" evidence="3">
    <location>
        <begin position="463"/>
        <end position="479"/>
    </location>
</feature>
<feature type="compositionally biased region" description="Basic and acidic residues" evidence="3">
    <location>
        <begin position="897"/>
        <end position="908"/>
    </location>
</feature>
<evidence type="ECO:0000313" key="4">
    <source>
        <dbReference type="EMBL" id="EGG07406.1"/>
    </source>
</evidence>